<dbReference type="InterPro" id="IPR058982">
    <property type="entry name" value="Beta-barrel_AprE"/>
</dbReference>
<reference evidence="6" key="1">
    <citation type="submission" date="2016-10" db="EMBL/GenBank/DDBJ databases">
        <authorList>
            <person name="Varghese N."/>
            <person name="Submissions S."/>
        </authorList>
    </citation>
    <scope>NUCLEOTIDE SEQUENCE [LARGE SCALE GENOMIC DNA]</scope>
    <source>
        <strain evidence="6">DSM 18609</strain>
    </source>
</reference>
<accession>A0A1G6UNF1</accession>
<dbReference type="EMBL" id="FMZH01000005">
    <property type="protein sequence ID" value="SDD42950.1"/>
    <property type="molecule type" value="Genomic_DNA"/>
</dbReference>
<dbReference type="PANTHER" id="PTHR30386:SF28">
    <property type="entry name" value="EXPORTED PROTEIN"/>
    <property type="match status" value="1"/>
</dbReference>
<keyword evidence="6" id="KW-1185">Reference proteome</keyword>
<dbReference type="Proteomes" id="UP000199455">
    <property type="component" value="Unassembled WGS sequence"/>
</dbReference>
<name>A0A1G6UNF1_9SPHI</name>
<evidence type="ECO:0000259" key="4">
    <source>
        <dbReference type="Pfam" id="PF26002"/>
    </source>
</evidence>
<keyword evidence="1" id="KW-0175">Coiled coil</keyword>
<evidence type="ECO:0000259" key="3">
    <source>
        <dbReference type="Pfam" id="PF25917"/>
    </source>
</evidence>
<organism evidence="5 6">
    <name type="scientific">Pedobacter soli</name>
    <dbReference type="NCBI Taxonomy" id="390242"/>
    <lineage>
        <taxon>Bacteria</taxon>
        <taxon>Pseudomonadati</taxon>
        <taxon>Bacteroidota</taxon>
        <taxon>Sphingobacteriia</taxon>
        <taxon>Sphingobacteriales</taxon>
        <taxon>Sphingobacteriaceae</taxon>
        <taxon>Pedobacter</taxon>
    </lineage>
</organism>
<dbReference type="Gene3D" id="1.10.287.470">
    <property type="entry name" value="Helix hairpin bin"/>
    <property type="match status" value="1"/>
</dbReference>
<feature type="domain" description="Multidrug resistance protein MdtA-like barrel-sandwich hybrid" evidence="3">
    <location>
        <begin position="78"/>
        <end position="269"/>
    </location>
</feature>
<dbReference type="Pfam" id="PF26002">
    <property type="entry name" value="Beta-barrel_AprE"/>
    <property type="match status" value="1"/>
</dbReference>
<protein>
    <submittedName>
        <fullName evidence="5">HlyD family secretion protein</fullName>
    </submittedName>
</protein>
<evidence type="ECO:0000256" key="2">
    <source>
        <dbReference type="SAM" id="Phobius"/>
    </source>
</evidence>
<dbReference type="InterPro" id="IPR050739">
    <property type="entry name" value="MFP"/>
</dbReference>
<feature type="domain" description="AprE-like beta-barrel" evidence="4">
    <location>
        <begin position="283"/>
        <end position="367"/>
    </location>
</feature>
<keyword evidence="2" id="KW-0812">Transmembrane</keyword>
<keyword evidence="2" id="KW-0472">Membrane</keyword>
<dbReference type="AlphaFoldDB" id="A0A1G6UNF1"/>
<evidence type="ECO:0000313" key="5">
    <source>
        <dbReference type="EMBL" id="SDD42950.1"/>
    </source>
</evidence>
<gene>
    <name evidence="5" type="ORF">SAMN04488024_105405</name>
</gene>
<keyword evidence="2" id="KW-1133">Transmembrane helix</keyword>
<feature type="transmembrane region" description="Helical" evidence="2">
    <location>
        <begin position="35"/>
        <end position="54"/>
    </location>
</feature>
<dbReference type="STRING" id="390242.SAMN04488024_105405"/>
<evidence type="ECO:0000256" key="1">
    <source>
        <dbReference type="SAM" id="Coils"/>
    </source>
</evidence>
<sequence>MLYQLNTMALTNYSTEKISNTALVYRSQISKSSQLIYIVTVVAILVVLIALPIIKIPISINGTGILQSTIEKTELIVPVNGRLIQYKLADNKRLKQGDTLLAIDAGLPKQQDALVETRKNQITRFLQDISTLLSFNGNSSSLQTGQYVASWQQYVQELKNAGISKRQATSTFARYNKLYQNKVLTQSEYEKYKYELEQAESVYLMVRTKYKTQWQTEANGYRNELRELTGQQAELNEQKKQYVLRAPIDGSVQNLVGMQNGAYVFANQKIGEVSPDAGLAAYCYITPSDIGLIRKGQEVHFQINAYNYNQWGLAVGKVIDIADDIVILNGNQPAFKVKCLMDKNYLMLKNGYKGYLKKGMNFTARFKVTDRSLFQLLYDKVDDWVNPNLIQKT</sequence>
<dbReference type="InterPro" id="IPR058625">
    <property type="entry name" value="MdtA-like_BSH"/>
</dbReference>
<proteinExistence type="predicted"/>
<dbReference type="Pfam" id="PF25917">
    <property type="entry name" value="BSH_RND"/>
    <property type="match status" value="1"/>
</dbReference>
<dbReference type="PANTHER" id="PTHR30386">
    <property type="entry name" value="MEMBRANE FUSION SUBUNIT OF EMRAB-TOLC MULTIDRUG EFFLUX PUMP"/>
    <property type="match status" value="1"/>
</dbReference>
<evidence type="ECO:0000313" key="6">
    <source>
        <dbReference type="Proteomes" id="UP000199455"/>
    </source>
</evidence>
<feature type="coiled-coil region" evidence="1">
    <location>
        <begin position="211"/>
        <end position="245"/>
    </location>
</feature>
<dbReference type="Gene3D" id="2.40.50.100">
    <property type="match status" value="1"/>
</dbReference>